<accession>A0AAE1L049</accession>
<dbReference type="SUPFAM" id="SSF140996">
    <property type="entry name" value="Hermes dimerisation domain"/>
    <property type="match status" value="1"/>
</dbReference>
<proteinExistence type="predicted"/>
<name>A0AAE1L049_PETCI</name>
<protein>
    <submittedName>
        <fullName evidence="1">Uncharacterized protein</fullName>
    </submittedName>
</protein>
<gene>
    <name evidence="1" type="ORF">Pcinc_007775</name>
</gene>
<reference evidence="1" key="1">
    <citation type="submission" date="2023-10" db="EMBL/GenBank/DDBJ databases">
        <title>Genome assemblies of two species of porcelain crab, Petrolisthes cinctipes and Petrolisthes manimaculis (Anomura: Porcellanidae).</title>
        <authorList>
            <person name="Angst P."/>
        </authorList>
    </citation>
    <scope>NUCLEOTIDE SEQUENCE</scope>
    <source>
        <strain evidence="1">PB745_01</strain>
        <tissue evidence="1">Gill</tissue>
    </source>
</reference>
<dbReference type="EMBL" id="JAWQEG010000584">
    <property type="protein sequence ID" value="KAK3888130.1"/>
    <property type="molecule type" value="Genomic_DNA"/>
</dbReference>
<evidence type="ECO:0000313" key="1">
    <source>
        <dbReference type="EMBL" id="KAK3888130.1"/>
    </source>
</evidence>
<organism evidence="1 2">
    <name type="scientific">Petrolisthes cinctipes</name>
    <name type="common">Flat porcelain crab</name>
    <dbReference type="NCBI Taxonomy" id="88211"/>
    <lineage>
        <taxon>Eukaryota</taxon>
        <taxon>Metazoa</taxon>
        <taxon>Ecdysozoa</taxon>
        <taxon>Arthropoda</taxon>
        <taxon>Crustacea</taxon>
        <taxon>Multicrustacea</taxon>
        <taxon>Malacostraca</taxon>
        <taxon>Eumalacostraca</taxon>
        <taxon>Eucarida</taxon>
        <taxon>Decapoda</taxon>
        <taxon>Pleocyemata</taxon>
        <taxon>Anomura</taxon>
        <taxon>Galatheoidea</taxon>
        <taxon>Porcellanidae</taxon>
        <taxon>Petrolisthes</taxon>
    </lineage>
</organism>
<dbReference type="AlphaFoldDB" id="A0AAE1L049"/>
<dbReference type="Proteomes" id="UP001286313">
    <property type="component" value="Unassembled WGS sequence"/>
</dbReference>
<sequence length="183" mass="20972">MLVHRDAMTDITAEEGSPKEVAITKKLLKLITVNLQPISIVKVQGFQEFVQELDPRYAIPSKRSLMRTNLPKLYEKAKDNVKVALAEARQSHPKQQGFSHHLEEKENLDFFRNLRVTKDTFQLLLGIVDESYKPICDRGTPLVSSKECVQLGLWYLGNKATYREIDELFGLSKVLYSMPCKFS</sequence>
<evidence type="ECO:0000313" key="2">
    <source>
        <dbReference type="Proteomes" id="UP001286313"/>
    </source>
</evidence>
<comment type="caution">
    <text evidence="1">The sequence shown here is derived from an EMBL/GenBank/DDBJ whole genome shotgun (WGS) entry which is preliminary data.</text>
</comment>
<keyword evidence="2" id="KW-1185">Reference proteome</keyword>